<gene>
    <name evidence="2" type="ORF">C8Z91_23435</name>
</gene>
<reference evidence="2 3" key="1">
    <citation type="submission" date="2018-03" db="EMBL/GenBank/DDBJ databases">
        <title>Genome sequence of Paenibacillus elgii strain AC13 an antimicrobial compound producing bacteria.</title>
        <authorList>
            <person name="Kurokawa A.S."/>
            <person name="Araujo J.F."/>
            <person name="Costa R.A."/>
            <person name="Ortega D.B."/>
            <person name="Pires A.S."/>
            <person name="Pappas G.J.Jr."/>
            <person name="Franco O.L."/>
            <person name="Barreto C."/>
            <person name="Magalhaes B.S."/>
            <person name="Kruger R.H."/>
        </authorList>
    </citation>
    <scope>NUCLEOTIDE SEQUENCE [LARGE SCALE GENOMIC DNA]</scope>
    <source>
        <strain evidence="2 3">AC13</strain>
    </source>
</reference>
<feature type="domain" description="DUF3973" evidence="1">
    <location>
        <begin position="1"/>
        <end position="40"/>
    </location>
</feature>
<dbReference type="Proteomes" id="UP000244184">
    <property type="component" value="Unassembled WGS sequence"/>
</dbReference>
<dbReference type="EMBL" id="PYHP01000069">
    <property type="protein sequence ID" value="PUA36372.1"/>
    <property type="molecule type" value="Genomic_DNA"/>
</dbReference>
<proteinExistence type="predicted"/>
<dbReference type="AlphaFoldDB" id="A0A2T6FWV4"/>
<accession>A0A2T6FWV4</accession>
<evidence type="ECO:0000259" key="1">
    <source>
        <dbReference type="Pfam" id="PF13119"/>
    </source>
</evidence>
<comment type="caution">
    <text evidence="2">The sequence shown here is derived from an EMBL/GenBank/DDBJ whole genome shotgun (WGS) entry which is preliminary data.</text>
</comment>
<name>A0A2T6FWV4_9BACL</name>
<dbReference type="RefSeq" id="WP_108533434.1">
    <property type="nucleotide sequence ID" value="NZ_PYHP01000069.1"/>
</dbReference>
<evidence type="ECO:0000313" key="2">
    <source>
        <dbReference type="EMBL" id="PUA36372.1"/>
    </source>
</evidence>
<organism evidence="2 3">
    <name type="scientific">Paenibacillus elgii</name>
    <dbReference type="NCBI Taxonomy" id="189691"/>
    <lineage>
        <taxon>Bacteria</taxon>
        <taxon>Bacillati</taxon>
        <taxon>Bacillota</taxon>
        <taxon>Bacilli</taxon>
        <taxon>Bacillales</taxon>
        <taxon>Paenibacillaceae</taxon>
        <taxon>Paenibacillus</taxon>
    </lineage>
</organism>
<sequence length="61" mass="6941">MYYCTVCSKLHDERHSHGIIFEKGFYIEPGTGGRFHLGMCGEKDDRGSQDHRQRTLVVPSG</sequence>
<dbReference type="Pfam" id="PF13119">
    <property type="entry name" value="DUF3973"/>
    <property type="match status" value="1"/>
</dbReference>
<evidence type="ECO:0000313" key="3">
    <source>
        <dbReference type="Proteomes" id="UP000244184"/>
    </source>
</evidence>
<protein>
    <recommendedName>
        <fullName evidence="1">DUF3973 domain-containing protein</fullName>
    </recommendedName>
</protein>
<dbReference type="InterPro" id="IPR025003">
    <property type="entry name" value="DUF3973"/>
</dbReference>